<evidence type="ECO:0000256" key="5">
    <source>
        <dbReference type="ARBA" id="ARBA00022741"/>
    </source>
</evidence>
<evidence type="ECO:0000256" key="6">
    <source>
        <dbReference type="ARBA" id="ARBA00022777"/>
    </source>
</evidence>
<evidence type="ECO:0000313" key="10">
    <source>
        <dbReference type="EMBL" id="MEE6186597.1"/>
    </source>
</evidence>
<keyword evidence="5 9" id="KW-0547">Nucleotide-binding</keyword>
<dbReference type="NCBIfam" id="TIGR01313">
    <property type="entry name" value="therm_gnt_kin"/>
    <property type="match status" value="1"/>
</dbReference>
<accession>A0ABU7RF20</accession>
<name>A0ABU7RF20_9BACT</name>
<sequence length="169" mass="18992">MAARVIIVMGVSGCGKTTLGKIIAANRHAVFIDGDDLHPKENVAKMQQGIPLEDADREGWFDRIIKEANTLSDGHQECVIACSALKKQYRDTLRAGIKQLTFVYLKVTYEQAYRQMLLRKEHYMPVALLKSQFETLEEPLPDEGNIETVILTKTLDENAAMVLDRLSSL</sequence>
<evidence type="ECO:0000256" key="8">
    <source>
        <dbReference type="ARBA" id="ARBA00048090"/>
    </source>
</evidence>
<keyword evidence="11" id="KW-1185">Reference proteome</keyword>
<evidence type="ECO:0000256" key="4">
    <source>
        <dbReference type="ARBA" id="ARBA00022679"/>
    </source>
</evidence>
<dbReference type="RefSeq" id="WP_330974004.1">
    <property type="nucleotide sequence ID" value="NZ_JAZGLY010000002.1"/>
</dbReference>
<dbReference type="Pfam" id="PF01202">
    <property type="entry name" value="SKI"/>
    <property type="match status" value="1"/>
</dbReference>
<dbReference type="PANTHER" id="PTHR43442:SF3">
    <property type="entry name" value="GLUCONOKINASE-RELATED"/>
    <property type="match status" value="1"/>
</dbReference>
<dbReference type="InterPro" id="IPR031322">
    <property type="entry name" value="Shikimate/glucono_kinase"/>
</dbReference>
<keyword evidence="6 9" id="KW-0418">Kinase</keyword>
<dbReference type="SUPFAM" id="SSF52540">
    <property type="entry name" value="P-loop containing nucleoside triphosphate hydrolases"/>
    <property type="match status" value="1"/>
</dbReference>
<comment type="pathway">
    <text evidence="1">Carbohydrate acid metabolism.</text>
</comment>
<evidence type="ECO:0000256" key="3">
    <source>
        <dbReference type="ARBA" id="ARBA00012054"/>
    </source>
</evidence>
<dbReference type="InterPro" id="IPR027417">
    <property type="entry name" value="P-loop_NTPase"/>
</dbReference>
<evidence type="ECO:0000256" key="1">
    <source>
        <dbReference type="ARBA" id="ARBA00004761"/>
    </source>
</evidence>
<dbReference type="EC" id="2.7.1.12" evidence="3 9"/>
<evidence type="ECO:0000256" key="2">
    <source>
        <dbReference type="ARBA" id="ARBA00008420"/>
    </source>
</evidence>
<reference evidence="10 11" key="1">
    <citation type="submission" date="2024-01" db="EMBL/GenBank/DDBJ databases">
        <title>Niabella digestum sp. nov., isolated from waste digestion system.</title>
        <authorList>
            <person name="Zhang L."/>
        </authorList>
    </citation>
    <scope>NUCLEOTIDE SEQUENCE [LARGE SCALE GENOMIC DNA]</scope>
    <source>
        <strain evidence="10 11">A18</strain>
    </source>
</reference>
<comment type="catalytic activity">
    <reaction evidence="8 9">
        <text>D-gluconate + ATP = 6-phospho-D-gluconate + ADP + H(+)</text>
        <dbReference type="Rhea" id="RHEA:19433"/>
        <dbReference type="ChEBI" id="CHEBI:15378"/>
        <dbReference type="ChEBI" id="CHEBI:18391"/>
        <dbReference type="ChEBI" id="CHEBI:30616"/>
        <dbReference type="ChEBI" id="CHEBI:58759"/>
        <dbReference type="ChEBI" id="CHEBI:456216"/>
        <dbReference type="EC" id="2.7.1.12"/>
    </reaction>
</comment>
<evidence type="ECO:0000313" key="11">
    <source>
        <dbReference type="Proteomes" id="UP001357452"/>
    </source>
</evidence>
<evidence type="ECO:0000256" key="7">
    <source>
        <dbReference type="ARBA" id="ARBA00022840"/>
    </source>
</evidence>
<comment type="similarity">
    <text evidence="2 9">Belongs to the gluconokinase GntK/GntV family.</text>
</comment>
<dbReference type="InterPro" id="IPR006001">
    <property type="entry name" value="Therm_gnt_kin"/>
</dbReference>
<dbReference type="EMBL" id="JAZGLY010000002">
    <property type="protein sequence ID" value="MEE6186597.1"/>
    <property type="molecule type" value="Genomic_DNA"/>
</dbReference>
<dbReference type="Gene3D" id="3.40.50.300">
    <property type="entry name" value="P-loop containing nucleotide triphosphate hydrolases"/>
    <property type="match status" value="1"/>
</dbReference>
<dbReference type="GO" id="GO:0046316">
    <property type="term" value="F:gluconokinase activity"/>
    <property type="evidence" value="ECO:0007669"/>
    <property type="project" value="UniProtKB-EC"/>
</dbReference>
<dbReference type="PANTHER" id="PTHR43442">
    <property type="entry name" value="GLUCONOKINASE-RELATED"/>
    <property type="match status" value="1"/>
</dbReference>
<protein>
    <recommendedName>
        <fullName evidence="3 9">Gluconokinase</fullName>
        <ecNumber evidence="3 9">2.7.1.12</ecNumber>
    </recommendedName>
</protein>
<proteinExistence type="inferred from homology"/>
<organism evidence="10 11">
    <name type="scientific">Niabella digestorum</name>
    <dbReference type="NCBI Taxonomy" id="3117701"/>
    <lineage>
        <taxon>Bacteria</taxon>
        <taxon>Pseudomonadati</taxon>
        <taxon>Bacteroidota</taxon>
        <taxon>Chitinophagia</taxon>
        <taxon>Chitinophagales</taxon>
        <taxon>Chitinophagaceae</taxon>
        <taxon>Niabella</taxon>
    </lineage>
</organism>
<evidence type="ECO:0000256" key="9">
    <source>
        <dbReference type="RuleBase" id="RU363066"/>
    </source>
</evidence>
<keyword evidence="4 9" id="KW-0808">Transferase</keyword>
<comment type="caution">
    <text evidence="10">The sequence shown here is derived from an EMBL/GenBank/DDBJ whole genome shotgun (WGS) entry which is preliminary data.</text>
</comment>
<gene>
    <name evidence="10" type="ORF">V2H41_04850</name>
</gene>
<dbReference type="Proteomes" id="UP001357452">
    <property type="component" value="Unassembled WGS sequence"/>
</dbReference>
<dbReference type="CDD" id="cd02021">
    <property type="entry name" value="GntK"/>
    <property type="match status" value="1"/>
</dbReference>
<keyword evidence="7 9" id="KW-0067">ATP-binding</keyword>